<dbReference type="AlphaFoldDB" id="A0A553C879"/>
<evidence type="ECO:0000256" key="2">
    <source>
        <dbReference type="SAM" id="SignalP"/>
    </source>
</evidence>
<dbReference type="OrthoDB" id="975117at2"/>
<reference evidence="4 5" key="1">
    <citation type="submission" date="2019-07" db="EMBL/GenBank/DDBJ databases">
        <title>Novel species of Flavobacterium.</title>
        <authorList>
            <person name="Liu Q."/>
            <person name="Xin Y.-H."/>
        </authorList>
    </citation>
    <scope>NUCLEOTIDE SEQUENCE [LARGE SCALE GENOMIC DNA]</scope>
    <source>
        <strain evidence="4 5">LB3P56</strain>
    </source>
</reference>
<feature type="chain" id="PRO_5021698222" evidence="2">
    <location>
        <begin position="21"/>
        <end position="414"/>
    </location>
</feature>
<evidence type="ECO:0000313" key="4">
    <source>
        <dbReference type="EMBL" id="TRX16703.1"/>
    </source>
</evidence>
<name>A0A553C879_9FLAO</name>
<organism evidence="4 5">
    <name type="scientific">Flavobacterium franklandianum</name>
    <dbReference type="NCBI Taxonomy" id="2594430"/>
    <lineage>
        <taxon>Bacteria</taxon>
        <taxon>Pseudomonadati</taxon>
        <taxon>Bacteroidota</taxon>
        <taxon>Flavobacteriia</taxon>
        <taxon>Flavobacteriales</taxon>
        <taxon>Flavobacteriaceae</taxon>
        <taxon>Flavobacterium</taxon>
    </lineage>
</organism>
<feature type="signal peptide" evidence="2">
    <location>
        <begin position="1"/>
        <end position="20"/>
    </location>
</feature>
<dbReference type="EMBL" id="VJZR01000011">
    <property type="protein sequence ID" value="TRX16703.1"/>
    <property type="molecule type" value="Genomic_DNA"/>
</dbReference>
<dbReference type="NCBIfam" id="TIGR04183">
    <property type="entry name" value="Por_Secre_tail"/>
    <property type="match status" value="1"/>
</dbReference>
<proteinExistence type="predicted"/>
<protein>
    <submittedName>
        <fullName evidence="4">T9SS type A sorting domain-containing protein</fullName>
    </submittedName>
</protein>
<dbReference type="InterPro" id="IPR026444">
    <property type="entry name" value="Secre_tail"/>
</dbReference>
<accession>A0A553C879</accession>
<gene>
    <name evidence="4" type="ORF">FNW17_12120</name>
</gene>
<evidence type="ECO:0000313" key="5">
    <source>
        <dbReference type="Proteomes" id="UP000318585"/>
    </source>
</evidence>
<sequence length="414" mass="43494">MKTKLHYLIIALLFVFSMIAQVTGPVTITGTGTGGWNQPGGLTLTTTDSGTTWTASNFEIVGDGAMKFSEGGTWATTGGFTGANVAPFGFPSGTLTIDGGNDIKGTPGFWNVTYNAITKAYSFTAGVNPNPVIKISGGGLAADVRLNSANGIAYSKKSMYFSGGVGKFIEDGTANQWGGAFPDDAAAVLGGTITVDAGPYNVYFTKNAATPKEYVFEPVVVSIIGNFAGSNWGADLDLTTVDNMHYTLDNWMPVIGSNTDTSLHFKIRDNHDWATQYGESTGTNGGNNLALTGTAKNGIAGGGGDIYIPWGKTYNVDFNRATGEWVFSEVLGVNKFVAKNFSVYPNPTLNSWKFASANSDITSISIVDVLGKTIMSKNTSSREVSVDASGLSKGMYLAKVTSGDSVQTLKVVKN</sequence>
<comment type="caution">
    <text evidence="4">The sequence shown here is derived from an EMBL/GenBank/DDBJ whole genome shotgun (WGS) entry which is preliminary data.</text>
</comment>
<keyword evidence="5" id="KW-1185">Reference proteome</keyword>
<evidence type="ECO:0000259" key="3">
    <source>
        <dbReference type="Pfam" id="PF18962"/>
    </source>
</evidence>
<feature type="domain" description="Secretion system C-terminal sorting" evidence="3">
    <location>
        <begin position="343"/>
        <end position="411"/>
    </location>
</feature>
<keyword evidence="1 2" id="KW-0732">Signal</keyword>
<dbReference type="Pfam" id="PF18962">
    <property type="entry name" value="Por_Secre_tail"/>
    <property type="match status" value="1"/>
</dbReference>
<dbReference type="RefSeq" id="WP_144071763.1">
    <property type="nucleotide sequence ID" value="NZ_VJZR01000011.1"/>
</dbReference>
<dbReference type="Proteomes" id="UP000318585">
    <property type="component" value="Unassembled WGS sequence"/>
</dbReference>
<evidence type="ECO:0000256" key="1">
    <source>
        <dbReference type="ARBA" id="ARBA00022729"/>
    </source>
</evidence>